<reference evidence="2" key="1">
    <citation type="submission" date="2022-08" db="UniProtKB">
        <authorList>
            <consortium name="EnsemblMetazoa"/>
        </authorList>
    </citation>
    <scope>IDENTIFICATION</scope>
    <source>
        <strain evidence="2">05x7-T-G4-1.051#20</strain>
    </source>
</reference>
<feature type="compositionally biased region" description="Basic residues" evidence="1">
    <location>
        <begin position="1031"/>
        <end position="1052"/>
    </location>
</feature>
<dbReference type="Proteomes" id="UP000005408">
    <property type="component" value="Unassembled WGS sequence"/>
</dbReference>
<feature type="compositionally biased region" description="Polar residues" evidence="1">
    <location>
        <begin position="157"/>
        <end position="166"/>
    </location>
</feature>
<feature type="region of interest" description="Disordered" evidence="1">
    <location>
        <begin position="156"/>
        <end position="183"/>
    </location>
</feature>
<evidence type="ECO:0000256" key="1">
    <source>
        <dbReference type="SAM" id="MobiDB-lite"/>
    </source>
</evidence>
<accession>A0A8W8NS70</accession>
<evidence type="ECO:0000313" key="3">
    <source>
        <dbReference type="Proteomes" id="UP000005408"/>
    </source>
</evidence>
<organism evidence="2 3">
    <name type="scientific">Magallana gigas</name>
    <name type="common">Pacific oyster</name>
    <name type="synonym">Crassostrea gigas</name>
    <dbReference type="NCBI Taxonomy" id="29159"/>
    <lineage>
        <taxon>Eukaryota</taxon>
        <taxon>Metazoa</taxon>
        <taxon>Spiralia</taxon>
        <taxon>Lophotrochozoa</taxon>
        <taxon>Mollusca</taxon>
        <taxon>Bivalvia</taxon>
        <taxon>Autobranchia</taxon>
        <taxon>Pteriomorphia</taxon>
        <taxon>Ostreida</taxon>
        <taxon>Ostreoidea</taxon>
        <taxon>Ostreidae</taxon>
        <taxon>Magallana</taxon>
    </lineage>
</organism>
<dbReference type="AlphaFoldDB" id="A0A8W8NS70"/>
<dbReference type="EnsemblMetazoa" id="G7784.1">
    <property type="protein sequence ID" value="G7784.1:cds"/>
    <property type="gene ID" value="G7784"/>
</dbReference>
<evidence type="ECO:0000313" key="2">
    <source>
        <dbReference type="EnsemblMetazoa" id="G7784.1:cds"/>
    </source>
</evidence>
<protein>
    <submittedName>
        <fullName evidence="2">Uncharacterized protein</fullName>
    </submittedName>
</protein>
<proteinExistence type="predicted"/>
<keyword evidence="3" id="KW-1185">Reference proteome</keyword>
<feature type="region of interest" description="Disordered" evidence="1">
    <location>
        <begin position="1031"/>
        <end position="1058"/>
    </location>
</feature>
<name>A0A8W8NS70_MAGGI</name>
<sequence>MSLCSFSSLDEIKCGCNGNISPNTNIVFSLCDSDITSHLQANHIPCSTIKTECDLIKARAGYYEENTITNINNYVICPNHRFHLGNGWRRSRLCMAGAPLPNCSKKHKASTYNSISLLQSYEIWEQYKIVVPVGAGFCRQCRGDLNVHLTEKVQPDTIETSSSVENENQHFGGESQKETETELDEISEFTLSQTSDAGSIWLPSGSQESDSCNLKRKALDNFLSICGASPVKKTLSSDWNACSERTKRDYILKTKKILAEVLSVLAPGQQEHVLEAVIKNDDNFEPQFLEDVAASYMSSVDWGTQRQILSIVANKVSYCKMKNLIPNLSHYKFGAARKHASSVGQGQQVPNEGRTREGITNAQISHFLDFITSPAIMTDLPYGESNLKLSTGDVITVPKIILNSIRSHVIDQYLSYCDETLFQDKASYSSYMRILHSVGPTVRRSMKGLDNYAADGSKAIETLQKAAELFCRLGKGKCWLDNICRVLSTSKQYLKLEYKMHVMKDSEVADHCCRYALSDGSEDYSSTCNHFHSNSGRQCAELHGVLISLVETSEQIEYENENQKDDTKYIVSEGVRAVQEWKKHVLRTVNQNDARNDVCTAIEFKDALHKSSMKNVTVVVALPPQKINEKTAGRVLKIPKITTLNNFSFEEGGNFRVWRQYGVGNGCLIPATDTVCEVAELPVLDMFVRSTQQPTHDLFVNTVTPEFTLPPENHSVSLPDDVNMIPTEEVLEVEPMSRLNPFTRPASSPNMASPCISLVPVCILLSISLLPVLSARYVNSELPTILSRTPLLIRRVYEPKTLYPRTYYIPQGTIPFHGKSKTTHGEVVGKFHGGVFKGKYWSKHFSGTLRKNYGGRALSDRYEGDKSLYQGQVMGRLKDRGWYRGLYKTYSKITYYRGSLQPKAPKPRRYNAIAINRKPVWPVQRIYSPFSAYTGYYSGLNKYPRSPYRFYKKFTNYPRYTGNRFSTFRSITAHSRKLPYPAYVPKRNGTPKIPHITLVAKKHRLKKQFKRNYLRKGSKFPTLKVSQVKIRKLKRNKSKKKPRRGKKGKSSKSRREFIRKFAKKLERTRKEAKQKAVLKRVISI</sequence>